<proteinExistence type="inferred from homology"/>
<dbReference type="AlphaFoldDB" id="A0A9P6VCL3"/>
<evidence type="ECO:0000256" key="8">
    <source>
        <dbReference type="ARBA" id="ARBA00022832"/>
    </source>
</evidence>
<evidence type="ECO:0000256" key="10">
    <source>
        <dbReference type="ARBA" id="ARBA00022989"/>
    </source>
</evidence>
<evidence type="ECO:0000256" key="9">
    <source>
        <dbReference type="ARBA" id="ARBA00022857"/>
    </source>
</evidence>
<keyword evidence="8" id="KW-0276">Fatty acid metabolism</keyword>
<dbReference type="Gene3D" id="1.20.120.1630">
    <property type="match status" value="1"/>
</dbReference>
<feature type="domain" description="3-oxo-5-alpha-steroid 4-dehydrogenase C-terminal" evidence="18">
    <location>
        <begin position="157"/>
        <end position="306"/>
    </location>
</feature>
<keyword evidence="14" id="KW-0275">Fatty acid biosynthesis</keyword>
<dbReference type="GO" id="GO:0102758">
    <property type="term" value="F:very-long-chain enoyl-CoA reductase activity"/>
    <property type="evidence" value="ECO:0007669"/>
    <property type="project" value="UniProtKB-EC"/>
</dbReference>
<evidence type="ECO:0000256" key="14">
    <source>
        <dbReference type="ARBA" id="ARBA00023160"/>
    </source>
</evidence>
<dbReference type="EMBL" id="VNKQ01000016">
    <property type="protein sequence ID" value="KAG0646127.1"/>
    <property type="molecule type" value="Genomic_DNA"/>
</dbReference>
<feature type="transmembrane region" description="Helical" evidence="17">
    <location>
        <begin position="90"/>
        <end position="113"/>
    </location>
</feature>
<organism evidence="19 20">
    <name type="scientific">Hyphodiscus hymeniophilus</name>
    <dbReference type="NCBI Taxonomy" id="353542"/>
    <lineage>
        <taxon>Eukaryota</taxon>
        <taxon>Fungi</taxon>
        <taxon>Dikarya</taxon>
        <taxon>Ascomycota</taxon>
        <taxon>Pezizomycotina</taxon>
        <taxon>Leotiomycetes</taxon>
        <taxon>Helotiales</taxon>
        <taxon>Hyphodiscaceae</taxon>
        <taxon>Hyphodiscus</taxon>
    </lineage>
</organism>
<feature type="transmembrane region" description="Helical" evidence="17">
    <location>
        <begin position="253"/>
        <end position="276"/>
    </location>
</feature>
<dbReference type="PANTHER" id="PTHR10556">
    <property type="entry name" value="3-OXO-5-ALPHA-STEROID 4-DEHYDROGENASE"/>
    <property type="match status" value="1"/>
</dbReference>
<evidence type="ECO:0000256" key="2">
    <source>
        <dbReference type="ARBA" id="ARBA00005194"/>
    </source>
</evidence>
<evidence type="ECO:0000256" key="13">
    <source>
        <dbReference type="ARBA" id="ARBA00023136"/>
    </source>
</evidence>
<dbReference type="Proteomes" id="UP000785200">
    <property type="component" value="Unassembled WGS sequence"/>
</dbReference>
<feature type="transmembrane region" description="Helical" evidence="17">
    <location>
        <begin position="163"/>
        <end position="183"/>
    </location>
</feature>
<evidence type="ECO:0000256" key="7">
    <source>
        <dbReference type="ARBA" id="ARBA00022824"/>
    </source>
</evidence>
<accession>A0A9P6VCL3</accession>
<evidence type="ECO:0000256" key="17">
    <source>
        <dbReference type="SAM" id="Phobius"/>
    </source>
</evidence>
<dbReference type="Pfam" id="PF02544">
    <property type="entry name" value="Steroid_dh"/>
    <property type="match status" value="1"/>
</dbReference>
<evidence type="ECO:0000256" key="3">
    <source>
        <dbReference type="ARBA" id="ARBA00007742"/>
    </source>
</evidence>
<dbReference type="GO" id="GO:0042761">
    <property type="term" value="P:very long-chain fatty acid biosynthetic process"/>
    <property type="evidence" value="ECO:0007669"/>
    <property type="project" value="TreeGrafter"/>
</dbReference>
<dbReference type="PROSITE" id="PS50244">
    <property type="entry name" value="S5A_REDUCTASE"/>
    <property type="match status" value="1"/>
</dbReference>
<keyword evidence="7" id="KW-0256">Endoplasmic reticulum</keyword>
<comment type="similarity">
    <text evidence="3">Belongs to the steroid 5-alpha reductase family.</text>
</comment>
<comment type="function">
    <text evidence="16">Catalyzes the last of the four reactions of the long-chain fatty acids elongation cycle. This endoplasmic reticulum-bound enzymatic process, allows the addition of 2 carbons to the chain of long- and very long-chain fatty acids/VLCFAs per cycle. This enzyme reduces the trans-2,3-enoyl-CoA fatty acid intermediate to an acyl-CoA that can be further elongated by entering a new cycle of elongation. Thereby, it participates in the production of VLCFAs of different chain lengths that are involved in multiple biological processes as precursors of membrane lipids and lipid mediators.</text>
</comment>
<keyword evidence="13 17" id="KW-0472">Membrane</keyword>
<dbReference type="FunFam" id="1.20.120.1630:FF:000010">
    <property type="entry name" value="Steroid alpha reductase family protein"/>
    <property type="match status" value="1"/>
</dbReference>
<evidence type="ECO:0000256" key="4">
    <source>
        <dbReference type="ARBA" id="ARBA00012530"/>
    </source>
</evidence>
<keyword evidence="20" id="KW-1185">Reference proteome</keyword>
<evidence type="ECO:0000256" key="5">
    <source>
        <dbReference type="ARBA" id="ARBA00022516"/>
    </source>
</evidence>
<evidence type="ECO:0000256" key="1">
    <source>
        <dbReference type="ARBA" id="ARBA00004477"/>
    </source>
</evidence>
<evidence type="ECO:0000256" key="11">
    <source>
        <dbReference type="ARBA" id="ARBA00023002"/>
    </source>
</evidence>
<comment type="pathway">
    <text evidence="2">Lipid metabolism; fatty acid biosynthesis.</text>
</comment>
<sequence>MASTTLKVTNRSAQKPIKKLPTSVEITDKTTVQDVKDILAKQAGGKDPNRLGILDPEKKKILKDRKALMSQQKEVMAGKEILIKDLGPQISWLTVFIIEYAGPIFIHLSFLLLRPYIYKDGDRPFSLSQKLSMAMVVLHFIKREYETLYVHRFSLSTMPVRNIFKNCAHYWIFSGFNLAYWIYSPNAYSALESPAIDYINIIGLVLFVFGEASNLHTHMTLSNLRTLGGTERGIPKGYGFNIVTCPNYMFETVAWIGILLVTKSASTVLFLVLACWQMQQWAVKKEKALRAEFGDKYKKKRYPMIPSPGAVIKALTG</sequence>
<dbReference type="GO" id="GO:0005789">
    <property type="term" value="C:endoplasmic reticulum membrane"/>
    <property type="evidence" value="ECO:0007669"/>
    <property type="project" value="UniProtKB-SubCell"/>
</dbReference>
<dbReference type="PANTHER" id="PTHR10556:SF28">
    <property type="entry name" value="VERY-LONG-CHAIN ENOYL-COA REDUCTASE"/>
    <property type="match status" value="1"/>
</dbReference>
<dbReference type="InterPro" id="IPR039357">
    <property type="entry name" value="SRD5A/TECR"/>
</dbReference>
<dbReference type="OrthoDB" id="540503at2759"/>
<comment type="caution">
    <text evidence="19">The sequence shown here is derived from an EMBL/GenBank/DDBJ whole genome shotgun (WGS) entry which is preliminary data.</text>
</comment>
<comment type="catalytic activity">
    <reaction evidence="15">
        <text>a very-long-chain 2,3-saturated fatty acyl-CoA + NADP(+) = a very-long-chain (2E)-enoyl-CoA + NADPH + H(+)</text>
        <dbReference type="Rhea" id="RHEA:14473"/>
        <dbReference type="ChEBI" id="CHEBI:15378"/>
        <dbReference type="ChEBI" id="CHEBI:57783"/>
        <dbReference type="ChEBI" id="CHEBI:58349"/>
        <dbReference type="ChEBI" id="CHEBI:83724"/>
        <dbReference type="ChEBI" id="CHEBI:83728"/>
        <dbReference type="EC" id="1.3.1.93"/>
    </reaction>
</comment>
<comment type="subcellular location">
    <subcellularLocation>
        <location evidence="1">Endoplasmic reticulum membrane</location>
        <topology evidence="1">Multi-pass membrane protein</topology>
    </subcellularLocation>
</comment>
<keyword evidence="11" id="KW-0560">Oxidoreductase</keyword>
<evidence type="ECO:0000259" key="18">
    <source>
        <dbReference type="Pfam" id="PF02544"/>
    </source>
</evidence>
<evidence type="ECO:0000313" key="19">
    <source>
        <dbReference type="EMBL" id="KAG0646127.1"/>
    </source>
</evidence>
<keyword evidence="6 17" id="KW-0812">Transmembrane</keyword>
<dbReference type="InterPro" id="IPR001104">
    <property type="entry name" value="3-oxo-5_a-steroid_4-DH_C"/>
</dbReference>
<evidence type="ECO:0000256" key="6">
    <source>
        <dbReference type="ARBA" id="ARBA00022692"/>
    </source>
</evidence>
<gene>
    <name evidence="19" type="ORF">D0Z07_8146</name>
</gene>
<evidence type="ECO:0000256" key="15">
    <source>
        <dbReference type="ARBA" id="ARBA00051495"/>
    </source>
</evidence>
<keyword evidence="12" id="KW-0443">Lipid metabolism</keyword>
<keyword evidence="9" id="KW-0521">NADP</keyword>
<evidence type="ECO:0000256" key="16">
    <source>
        <dbReference type="ARBA" id="ARBA00058640"/>
    </source>
</evidence>
<protein>
    <recommendedName>
        <fullName evidence="4">very-long-chain enoyl-CoA reductase</fullName>
        <ecNumber evidence="4">1.3.1.93</ecNumber>
    </recommendedName>
</protein>
<evidence type="ECO:0000313" key="20">
    <source>
        <dbReference type="Proteomes" id="UP000785200"/>
    </source>
</evidence>
<reference evidence="19" key="1">
    <citation type="submission" date="2019-07" db="EMBL/GenBank/DDBJ databases">
        <title>Hyphodiscus hymeniophilus genome sequencing and assembly.</title>
        <authorList>
            <person name="Kramer G."/>
            <person name="Nodwell J."/>
        </authorList>
    </citation>
    <scope>NUCLEOTIDE SEQUENCE</scope>
    <source>
        <strain evidence="19">ATCC 34498</strain>
    </source>
</reference>
<evidence type="ECO:0000256" key="12">
    <source>
        <dbReference type="ARBA" id="ARBA00023098"/>
    </source>
</evidence>
<keyword evidence="10 17" id="KW-1133">Transmembrane helix</keyword>
<keyword evidence="5" id="KW-0444">Lipid biosynthesis</keyword>
<name>A0A9P6VCL3_9HELO</name>
<dbReference type="EC" id="1.3.1.93" evidence="4"/>